<evidence type="ECO:0000256" key="1">
    <source>
        <dbReference type="SAM" id="MobiDB-lite"/>
    </source>
</evidence>
<dbReference type="GO" id="GO:0034599">
    <property type="term" value="P:cellular response to oxidative stress"/>
    <property type="evidence" value="ECO:0007669"/>
    <property type="project" value="InterPro"/>
</dbReference>
<evidence type="ECO:0000313" key="2">
    <source>
        <dbReference type="EMBL" id="RXK37887.1"/>
    </source>
</evidence>
<protein>
    <recommendedName>
        <fullName evidence="4">N-glycosylation protein EOS1</fullName>
    </recommendedName>
</protein>
<feature type="compositionally biased region" description="Low complexity" evidence="1">
    <location>
        <begin position="296"/>
        <end position="307"/>
    </location>
</feature>
<feature type="compositionally biased region" description="Polar residues" evidence="1">
    <location>
        <begin position="266"/>
        <end position="276"/>
    </location>
</feature>
<dbReference type="EMBL" id="SDIL01000058">
    <property type="protein sequence ID" value="RXK37887.1"/>
    <property type="molecule type" value="Genomic_DNA"/>
</dbReference>
<dbReference type="VEuPathDB" id="FungiDB:TREMEDRAFT_66205"/>
<feature type="compositionally biased region" description="Polar residues" evidence="1">
    <location>
        <begin position="49"/>
        <end position="90"/>
    </location>
</feature>
<dbReference type="Pfam" id="PF12326">
    <property type="entry name" value="EOS1"/>
    <property type="match status" value="1"/>
</dbReference>
<feature type="compositionally biased region" description="Acidic residues" evidence="1">
    <location>
        <begin position="286"/>
        <end position="295"/>
    </location>
</feature>
<accession>A0A4V1M3S5</accession>
<feature type="compositionally biased region" description="Polar residues" evidence="1">
    <location>
        <begin position="534"/>
        <end position="545"/>
    </location>
</feature>
<reference evidence="2 3" key="1">
    <citation type="submission" date="2016-06" db="EMBL/GenBank/DDBJ databases">
        <title>Evolution of pathogenesis and genome organization in the Tremellales.</title>
        <authorList>
            <person name="Cuomo C."/>
            <person name="Litvintseva A."/>
            <person name="Heitman J."/>
            <person name="Chen Y."/>
            <person name="Sun S."/>
            <person name="Springer D."/>
            <person name="Dromer F."/>
            <person name="Young S."/>
            <person name="Zeng Q."/>
            <person name="Chapman S."/>
            <person name="Gujja S."/>
            <person name="Saif S."/>
            <person name="Birren B."/>
        </authorList>
    </citation>
    <scope>NUCLEOTIDE SEQUENCE [LARGE SCALE GENOMIC DNA]</scope>
    <source>
        <strain evidence="2 3">ATCC 28783</strain>
    </source>
</reference>
<feature type="region of interest" description="Disordered" evidence="1">
    <location>
        <begin position="173"/>
        <end position="310"/>
    </location>
</feature>
<evidence type="ECO:0000313" key="3">
    <source>
        <dbReference type="Proteomes" id="UP000289152"/>
    </source>
</evidence>
<evidence type="ECO:0008006" key="4">
    <source>
        <dbReference type="Google" id="ProtNLM"/>
    </source>
</evidence>
<dbReference type="InParanoid" id="A0A4V1M3S5"/>
<dbReference type="PANTHER" id="PTHR28147">
    <property type="entry name" value="N-GLYCOSYLATION PROTEIN EOS1"/>
    <property type="match status" value="1"/>
</dbReference>
<feature type="region of interest" description="Disordered" evidence="1">
    <location>
        <begin position="526"/>
        <end position="545"/>
    </location>
</feature>
<proteinExistence type="predicted"/>
<feature type="compositionally biased region" description="Polar residues" evidence="1">
    <location>
        <begin position="206"/>
        <end position="219"/>
    </location>
</feature>
<dbReference type="GO" id="GO:0005789">
    <property type="term" value="C:endoplasmic reticulum membrane"/>
    <property type="evidence" value="ECO:0007669"/>
    <property type="project" value="InterPro"/>
</dbReference>
<comment type="caution">
    <text evidence="2">The sequence shown here is derived from an EMBL/GenBank/DDBJ whole genome shotgun (WGS) entry which is preliminary data.</text>
</comment>
<name>A0A4V1M3S5_TREME</name>
<feature type="compositionally biased region" description="Polar residues" evidence="1">
    <location>
        <begin position="231"/>
        <end position="244"/>
    </location>
</feature>
<dbReference type="GO" id="GO:0006487">
    <property type="term" value="P:protein N-linked glycosylation"/>
    <property type="evidence" value="ECO:0007669"/>
    <property type="project" value="TreeGrafter"/>
</dbReference>
<sequence length="614" mass="68148">MFPQGLSITPLTLPSIQLEGLKHPHIPPSITQDPAAFRSQLQPHPHPHTIQSQSSRRPRHSYTSPPAYQLSLNPTRNGHIKSNTPSTFPRQPNFYAPNGTSMPLPTSSTVRGRPSPRQSLPRTMASQGVSDESEWDSDTTFVPHRRGHNHSQSQPDLPTMRANLEGWVDTVARVNGTSPSSSTVAVRPGLSLPTSEPSRQLLPHAKTQSPQTSSNSSIGQVRPPSLPGPTANPQNFKTSPSVQTIRPSPPQIIQRPLTPVSPPTPTFNLSPDSSPSRYRPMGDMPSSEDADDDLESTSASSDSLSFSPRRAQLRRRMIPEVSRAKALGLSLGPDDPDLHTNLRRNASFRPFGVDPVELASLLESRLQQSSLYPLRMLAVVPSVWGICVLMQAFMTGGLWEEVWPWGVDWRLEMVERLLQGGPYEGTWLKVSRGDMVLAMAWAACTAHFCFCLTTGLTYRWRSYYSLLSTLTRLLSLQSICWPATYVTLWFLGPHRLLLCWVVIGISTGWSRCVQMWVTSNVIPPSPRAREGDMTPNSGTRSRNSPALRSISLRDHRGSPVMRPAGLRGWGAFTYGRKWDWDAVASEVGWKVGFLLLITTAWMFWGLETGRLVRV</sequence>
<dbReference type="OrthoDB" id="2139606at2759"/>
<keyword evidence="3" id="KW-1185">Reference proteome</keyword>
<dbReference type="AlphaFoldDB" id="A0A4V1M3S5"/>
<dbReference type="STRING" id="5217.A0A4V1M3S5"/>
<feature type="compositionally biased region" description="Polar residues" evidence="1">
    <location>
        <begin position="175"/>
        <end position="184"/>
    </location>
</feature>
<dbReference type="Proteomes" id="UP000289152">
    <property type="component" value="Unassembled WGS sequence"/>
</dbReference>
<gene>
    <name evidence="2" type="ORF">M231_04886</name>
</gene>
<feature type="compositionally biased region" description="Polar residues" evidence="1">
    <location>
        <begin position="98"/>
        <end position="130"/>
    </location>
</feature>
<feature type="region of interest" description="Disordered" evidence="1">
    <location>
        <begin position="39"/>
        <end position="158"/>
    </location>
</feature>
<dbReference type="PANTHER" id="PTHR28147:SF1">
    <property type="entry name" value="N-GLYCOSYLATION PROTEIN EOS1"/>
    <property type="match status" value="1"/>
</dbReference>
<dbReference type="InterPro" id="IPR021100">
    <property type="entry name" value="N-glycosylation_EOS1"/>
</dbReference>
<organism evidence="2 3">
    <name type="scientific">Tremella mesenterica</name>
    <name type="common">Jelly fungus</name>
    <dbReference type="NCBI Taxonomy" id="5217"/>
    <lineage>
        <taxon>Eukaryota</taxon>
        <taxon>Fungi</taxon>
        <taxon>Dikarya</taxon>
        <taxon>Basidiomycota</taxon>
        <taxon>Agaricomycotina</taxon>
        <taxon>Tremellomycetes</taxon>
        <taxon>Tremellales</taxon>
        <taxon>Tremellaceae</taxon>
        <taxon>Tremella</taxon>
    </lineage>
</organism>